<comment type="caution">
    <text evidence="2">The sequence shown here is derived from an EMBL/GenBank/DDBJ whole genome shotgun (WGS) entry which is preliminary data.</text>
</comment>
<feature type="compositionally biased region" description="Acidic residues" evidence="1">
    <location>
        <begin position="25"/>
        <end position="38"/>
    </location>
</feature>
<evidence type="ECO:0008006" key="4">
    <source>
        <dbReference type="Google" id="ProtNLM"/>
    </source>
</evidence>
<accession>A0AAV5RIW4</accession>
<evidence type="ECO:0000313" key="3">
    <source>
        <dbReference type="Proteomes" id="UP001362899"/>
    </source>
</evidence>
<sequence length="120" mass="13522">MGCCLSCIQARKKNNVDERQPLLEESIEDPQNEYDEADAQQRQQEISEVVNATHESFVDIANLNSDQGEADASSAQNNEQIKDEIYQHSTLVKLNVPRVSPLSADDKKLLESSLQKFETK</sequence>
<gene>
    <name evidence="2" type="ORF">DASB73_024670</name>
</gene>
<proteinExistence type="predicted"/>
<dbReference type="Proteomes" id="UP001362899">
    <property type="component" value="Unassembled WGS sequence"/>
</dbReference>
<dbReference type="EMBL" id="BTGC01000008">
    <property type="protein sequence ID" value="GMM51504.1"/>
    <property type="molecule type" value="Genomic_DNA"/>
</dbReference>
<name>A0AAV5RIW4_STABA</name>
<protein>
    <recommendedName>
        <fullName evidence="4">Late endosomal/lysosomal adaptor and MAPK and MTOR activator 1</fullName>
    </recommendedName>
</protein>
<reference evidence="2 3" key="1">
    <citation type="journal article" date="2023" name="Elife">
        <title>Identification of key yeast species and microbe-microbe interactions impacting larval growth of Drosophila in the wild.</title>
        <authorList>
            <person name="Mure A."/>
            <person name="Sugiura Y."/>
            <person name="Maeda R."/>
            <person name="Honda K."/>
            <person name="Sakurai N."/>
            <person name="Takahashi Y."/>
            <person name="Watada M."/>
            <person name="Katoh T."/>
            <person name="Gotoh A."/>
            <person name="Gotoh Y."/>
            <person name="Taniguchi I."/>
            <person name="Nakamura K."/>
            <person name="Hayashi T."/>
            <person name="Katayama T."/>
            <person name="Uemura T."/>
            <person name="Hattori Y."/>
        </authorList>
    </citation>
    <scope>NUCLEOTIDE SEQUENCE [LARGE SCALE GENOMIC DNA]</scope>
    <source>
        <strain evidence="2 3">SB-73</strain>
    </source>
</reference>
<evidence type="ECO:0000313" key="2">
    <source>
        <dbReference type="EMBL" id="GMM51504.1"/>
    </source>
</evidence>
<organism evidence="2 3">
    <name type="scientific">Starmerella bacillaris</name>
    <name type="common">Yeast</name>
    <name type="synonym">Candida zemplinina</name>
    <dbReference type="NCBI Taxonomy" id="1247836"/>
    <lineage>
        <taxon>Eukaryota</taxon>
        <taxon>Fungi</taxon>
        <taxon>Dikarya</taxon>
        <taxon>Ascomycota</taxon>
        <taxon>Saccharomycotina</taxon>
        <taxon>Dipodascomycetes</taxon>
        <taxon>Dipodascales</taxon>
        <taxon>Trichomonascaceae</taxon>
        <taxon>Starmerella</taxon>
    </lineage>
</organism>
<evidence type="ECO:0000256" key="1">
    <source>
        <dbReference type="SAM" id="MobiDB-lite"/>
    </source>
</evidence>
<dbReference type="AlphaFoldDB" id="A0AAV5RIW4"/>
<keyword evidence="3" id="KW-1185">Reference proteome</keyword>
<feature type="region of interest" description="Disordered" evidence="1">
    <location>
        <begin position="18"/>
        <end position="41"/>
    </location>
</feature>